<name>A0A537KAB6_9BACT</name>
<dbReference type="NCBIfam" id="TIGR00888">
    <property type="entry name" value="guaA_Nterm"/>
    <property type="match status" value="1"/>
</dbReference>
<dbReference type="PROSITE" id="PS51553">
    <property type="entry name" value="GMPS_ATP_PPASE"/>
    <property type="match status" value="1"/>
</dbReference>
<dbReference type="FunFam" id="3.40.50.880:FF:000001">
    <property type="entry name" value="GMP synthase [glutamine-hydrolyzing]"/>
    <property type="match status" value="1"/>
</dbReference>
<dbReference type="GO" id="GO:0005829">
    <property type="term" value="C:cytosol"/>
    <property type="evidence" value="ECO:0007669"/>
    <property type="project" value="TreeGrafter"/>
</dbReference>
<feature type="domain" description="GMPS ATP-PPase" evidence="11">
    <location>
        <begin position="231"/>
        <end position="420"/>
    </location>
</feature>
<dbReference type="InterPro" id="IPR001674">
    <property type="entry name" value="GMP_synth_C"/>
</dbReference>
<feature type="active site" description="Nucleophile" evidence="9">
    <location>
        <position position="114"/>
    </location>
</feature>
<comment type="caution">
    <text evidence="12">The sequence shown here is derived from an EMBL/GenBank/DDBJ whole genome shotgun (WGS) entry which is preliminary data.</text>
</comment>
<keyword evidence="8 9" id="KW-0315">Glutamine amidotransferase</keyword>
<evidence type="ECO:0000256" key="8">
    <source>
        <dbReference type="ARBA" id="ARBA00022962"/>
    </source>
</evidence>
<feature type="binding site" evidence="10">
    <location>
        <begin position="258"/>
        <end position="264"/>
    </location>
    <ligand>
        <name>ATP</name>
        <dbReference type="ChEBI" id="CHEBI:30616"/>
    </ligand>
</feature>
<sequence length="545" mass="59420">MSRILEGAGPTARAGTVRAPAATEGTAIEIPRSVEDLVVVLDFGAQYSQLIARRVRELRVYSLILPFDTPLADLLALRPKGIILSGGPASVYDPGAPRCDPGLFTAGVPTLGICYGMQLMAHDLGGLTGPAARREYGRTRLFVDEPEGPQPLFGGLERRLICWMSHGDTVHRLPAGFATLAHSDHSPHAAIADRARRLYGLQFHPEVSHTPWGSDVLRNFLYQVCGCSASWSMESFVERAVDEIRARIAAGRAICALSGGVDSAAAAGLAFRAIGDRLTCVFVDHGLLRRGEADQVVEVFRDHFGVSLVHVDAGRRFLDRLRGVVDPERKRTLIGNEFITVFADEAARLGRPEFLVQGTLYPDVIESGTRTAARIKTHHNVGGLPQVVPFRLVEPLRTLFKDEVRLVARTLGLPEEMVWRHPFPGPGLAIRVLGEVTEDRLAILREADAIVTEEIRRSGLGRDLWQAFAVLLPVHSVGVAGDARTYGHVVAVRAVTSQDGMTADWARLPMELLETISSRITGEVQGCSRVVYDISSKPPATIEWE</sequence>
<dbReference type="FunFam" id="3.40.50.620:FF:000001">
    <property type="entry name" value="GMP synthase [glutamine-hydrolyzing]"/>
    <property type="match status" value="1"/>
</dbReference>
<dbReference type="CDD" id="cd01742">
    <property type="entry name" value="GATase1_GMP_Synthase"/>
    <property type="match status" value="1"/>
</dbReference>
<keyword evidence="7 9" id="KW-0067">ATP-binding</keyword>
<dbReference type="Gene3D" id="3.40.50.880">
    <property type="match status" value="1"/>
</dbReference>
<comment type="subunit">
    <text evidence="9">Homodimer.</text>
</comment>
<protein>
    <recommendedName>
        <fullName evidence="9">GMP synthase [glutamine-hydrolyzing]</fullName>
        <ecNumber evidence="9">6.3.5.2</ecNumber>
    </recommendedName>
    <alternativeName>
        <fullName evidence="9">GMP synthetase</fullName>
    </alternativeName>
    <alternativeName>
        <fullName evidence="9">Glutamine amidotransferase</fullName>
    </alternativeName>
</protein>
<dbReference type="AlphaFoldDB" id="A0A537KAB6"/>
<proteinExistence type="inferred from homology"/>
<evidence type="ECO:0000259" key="11">
    <source>
        <dbReference type="PROSITE" id="PS51553"/>
    </source>
</evidence>
<evidence type="ECO:0000256" key="4">
    <source>
        <dbReference type="ARBA" id="ARBA00022741"/>
    </source>
</evidence>
<dbReference type="HAMAP" id="MF_00344">
    <property type="entry name" value="GMP_synthase"/>
    <property type="match status" value="1"/>
</dbReference>
<evidence type="ECO:0000256" key="2">
    <source>
        <dbReference type="ARBA" id="ARBA00005153"/>
    </source>
</evidence>
<dbReference type="Pfam" id="PF00117">
    <property type="entry name" value="GATase"/>
    <property type="match status" value="1"/>
</dbReference>
<evidence type="ECO:0000313" key="13">
    <source>
        <dbReference type="Proteomes" id="UP000318509"/>
    </source>
</evidence>
<keyword evidence="6 9" id="KW-0658">Purine biosynthesis</keyword>
<comment type="pathway">
    <text evidence="2 9">Purine metabolism; GMP biosynthesis; GMP from XMP (L-Gln route): step 1/1.</text>
</comment>
<dbReference type="InterPro" id="IPR025777">
    <property type="entry name" value="GMPS_ATP_PPase_dom"/>
</dbReference>
<dbReference type="PANTHER" id="PTHR11922:SF2">
    <property type="entry name" value="GMP SYNTHASE [GLUTAMINE-HYDROLYZING]"/>
    <property type="match status" value="1"/>
</dbReference>
<keyword evidence="3 9" id="KW-0436">Ligase</keyword>
<evidence type="ECO:0000256" key="3">
    <source>
        <dbReference type="ARBA" id="ARBA00022598"/>
    </source>
</evidence>
<accession>A0A537KAB6</accession>
<dbReference type="SUPFAM" id="SSF52317">
    <property type="entry name" value="Class I glutamine amidotransferase-like"/>
    <property type="match status" value="1"/>
</dbReference>
<comment type="catalytic activity">
    <reaction evidence="9">
        <text>XMP + L-glutamine + ATP + H2O = GMP + L-glutamate + AMP + diphosphate + 2 H(+)</text>
        <dbReference type="Rhea" id="RHEA:11680"/>
        <dbReference type="ChEBI" id="CHEBI:15377"/>
        <dbReference type="ChEBI" id="CHEBI:15378"/>
        <dbReference type="ChEBI" id="CHEBI:29985"/>
        <dbReference type="ChEBI" id="CHEBI:30616"/>
        <dbReference type="ChEBI" id="CHEBI:33019"/>
        <dbReference type="ChEBI" id="CHEBI:57464"/>
        <dbReference type="ChEBI" id="CHEBI:58115"/>
        <dbReference type="ChEBI" id="CHEBI:58359"/>
        <dbReference type="ChEBI" id="CHEBI:456215"/>
        <dbReference type="EC" id="6.3.5.2"/>
    </reaction>
</comment>
<evidence type="ECO:0000256" key="10">
    <source>
        <dbReference type="PROSITE-ProRule" id="PRU00886"/>
    </source>
</evidence>
<dbReference type="CDD" id="cd01997">
    <property type="entry name" value="GMP_synthase_C"/>
    <property type="match status" value="1"/>
</dbReference>
<dbReference type="PROSITE" id="PS51273">
    <property type="entry name" value="GATASE_TYPE_1"/>
    <property type="match status" value="1"/>
</dbReference>
<evidence type="ECO:0000256" key="6">
    <source>
        <dbReference type="ARBA" id="ARBA00022755"/>
    </source>
</evidence>
<keyword evidence="5 9" id="KW-0332">GMP biosynthesis</keyword>
<evidence type="ECO:0000256" key="5">
    <source>
        <dbReference type="ARBA" id="ARBA00022749"/>
    </source>
</evidence>
<evidence type="ECO:0000256" key="7">
    <source>
        <dbReference type="ARBA" id="ARBA00022840"/>
    </source>
</evidence>
<dbReference type="InterPro" id="IPR017926">
    <property type="entry name" value="GATASE"/>
</dbReference>
<gene>
    <name evidence="9 12" type="primary">guaA</name>
    <name evidence="12" type="ORF">E6H00_02295</name>
</gene>
<dbReference type="InterPro" id="IPR029062">
    <property type="entry name" value="Class_I_gatase-like"/>
</dbReference>
<dbReference type="EMBL" id="VBAK01000052">
    <property type="protein sequence ID" value="TMI92705.1"/>
    <property type="molecule type" value="Genomic_DNA"/>
</dbReference>
<evidence type="ECO:0000256" key="9">
    <source>
        <dbReference type="HAMAP-Rule" id="MF_00344"/>
    </source>
</evidence>
<dbReference type="PRINTS" id="PR00096">
    <property type="entry name" value="GATASE"/>
</dbReference>
<keyword evidence="4 9" id="KW-0547">Nucleotide-binding</keyword>
<evidence type="ECO:0000256" key="1">
    <source>
        <dbReference type="ARBA" id="ARBA00002332"/>
    </source>
</evidence>
<dbReference type="SUPFAM" id="SSF52402">
    <property type="entry name" value="Adenine nucleotide alpha hydrolases-like"/>
    <property type="match status" value="1"/>
</dbReference>
<reference evidence="12 13" key="1">
    <citation type="journal article" date="2019" name="Nat. Microbiol.">
        <title>Mediterranean grassland soil C-N compound turnover is dependent on rainfall and depth, and is mediated by genomically divergent microorganisms.</title>
        <authorList>
            <person name="Diamond S."/>
            <person name="Andeer P.F."/>
            <person name="Li Z."/>
            <person name="Crits-Christoph A."/>
            <person name="Burstein D."/>
            <person name="Anantharaman K."/>
            <person name="Lane K.R."/>
            <person name="Thomas B.C."/>
            <person name="Pan C."/>
            <person name="Northen T.R."/>
            <person name="Banfield J.F."/>
        </authorList>
    </citation>
    <scope>NUCLEOTIDE SEQUENCE [LARGE SCALE GENOMIC DNA]</scope>
    <source>
        <strain evidence="12">NP_3</strain>
    </source>
</reference>
<feature type="active site" evidence="9">
    <location>
        <position position="206"/>
    </location>
</feature>
<dbReference type="InterPro" id="IPR022955">
    <property type="entry name" value="GMP_synthase"/>
</dbReference>
<organism evidence="12 13">
    <name type="scientific">Candidatus Segetimicrobium genomatis</name>
    <dbReference type="NCBI Taxonomy" id="2569760"/>
    <lineage>
        <taxon>Bacteria</taxon>
        <taxon>Bacillati</taxon>
        <taxon>Candidatus Sysuimicrobiota</taxon>
        <taxon>Candidatus Sysuimicrobiia</taxon>
        <taxon>Candidatus Sysuimicrobiales</taxon>
        <taxon>Candidatus Segetimicrobiaceae</taxon>
        <taxon>Candidatus Segetimicrobium</taxon>
    </lineage>
</organism>
<dbReference type="FunFam" id="3.30.300.10:FF:000002">
    <property type="entry name" value="GMP synthase [glutamine-hydrolyzing]"/>
    <property type="match status" value="1"/>
</dbReference>
<dbReference type="InterPro" id="IPR014729">
    <property type="entry name" value="Rossmann-like_a/b/a_fold"/>
</dbReference>
<comment type="function">
    <text evidence="1 9">Catalyzes the synthesis of GMP from XMP.</text>
</comment>
<dbReference type="SUPFAM" id="SSF54810">
    <property type="entry name" value="GMP synthetase C-terminal dimerisation domain"/>
    <property type="match status" value="1"/>
</dbReference>
<dbReference type="UniPathway" id="UPA00189">
    <property type="reaction ID" value="UER00296"/>
</dbReference>
<dbReference type="PRINTS" id="PR00099">
    <property type="entry name" value="CPSGATASE"/>
</dbReference>
<dbReference type="Pfam" id="PF00958">
    <property type="entry name" value="GMP_synt_C"/>
    <property type="match status" value="1"/>
</dbReference>
<feature type="active site" evidence="9">
    <location>
        <position position="204"/>
    </location>
</feature>
<dbReference type="GO" id="GO:0003921">
    <property type="term" value="F:GMP synthase activity"/>
    <property type="evidence" value="ECO:0007669"/>
    <property type="project" value="InterPro"/>
</dbReference>
<evidence type="ECO:0000313" key="12">
    <source>
        <dbReference type="EMBL" id="TMI92705.1"/>
    </source>
</evidence>
<dbReference type="Proteomes" id="UP000318509">
    <property type="component" value="Unassembled WGS sequence"/>
</dbReference>
<dbReference type="NCBIfam" id="TIGR00884">
    <property type="entry name" value="guaA_Cterm"/>
    <property type="match status" value="1"/>
</dbReference>
<dbReference type="InterPro" id="IPR004739">
    <property type="entry name" value="GMP_synth_GATase"/>
</dbReference>
<dbReference type="EC" id="6.3.5.2" evidence="9"/>
<dbReference type="PANTHER" id="PTHR11922">
    <property type="entry name" value="GMP SYNTHASE-RELATED"/>
    <property type="match status" value="1"/>
</dbReference>
<dbReference type="GO" id="GO:0005524">
    <property type="term" value="F:ATP binding"/>
    <property type="evidence" value="ECO:0007669"/>
    <property type="project" value="UniProtKB-UniRule"/>
</dbReference>
<dbReference type="NCBIfam" id="NF000848">
    <property type="entry name" value="PRK00074.1"/>
    <property type="match status" value="1"/>
</dbReference>
<dbReference type="PRINTS" id="PR00097">
    <property type="entry name" value="ANTSNTHASEII"/>
</dbReference>
<dbReference type="Gene3D" id="3.40.50.620">
    <property type="entry name" value="HUPs"/>
    <property type="match status" value="1"/>
</dbReference>
<dbReference type="Gene3D" id="3.30.300.10">
    <property type="match status" value="1"/>
</dbReference>